<dbReference type="EMBL" id="KZ505986">
    <property type="protein sequence ID" value="PKU42521.1"/>
    <property type="molecule type" value="Genomic_DNA"/>
</dbReference>
<feature type="region of interest" description="Disordered" evidence="1">
    <location>
        <begin position="51"/>
        <end position="72"/>
    </location>
</feature>
<proteinExistence type="predicted"/>
<evidence type="ECO:0000313" key="2">
    <source>
        <dbReference type="EMBL" id="PKU42521.1"/>
    </source>
</evidence>
<name>A0A2I0U924_LIMLA</name>
<organism evidence="2 3">
    <name type="scientific">Limosa lapponica baueri</name>
    <dbReference type="NCBI Taxonomy" id="1758121"/>
    <lineage>
        <taxon>Eukaryota</taxon>
        <taxon>Metazoa</taxon>
        <taxon>Chordata</taxon>
        <taxon>Craniata</taxon>
        <taxon>Vertebrata</taxon>
        <taxon>Euteleostomi</taxon>
        <taxon>Archelosauria</taxon>
        <taxon>Archosauria</taxon>
        <taxon>Dinosauria</taxon>
        <taxon>Saurischia</taxon>
        <taxon>Theropoda</taxon>
        <taxon>Coelurosauria</taxon>
        <taxon>Aves</taxon>
        <taxon>Neognathae</taxon>
        <taxon>Neoaves</taxon>
        <taxon>Charadriiformes</taxon>
        <taxon>Scolopacidae</taxon>
        <taxon>Limosa</taxon>
    </lineage>
</organism>
<dbReference type="Proteomes" id="UP000233556">
    <property type="component" value="Unassembled WGS sequence"/>
</dbReference>
<reference evidence="3" key="2">
    <citation type="submission" date="2017-12" db="EMBL/GenBank/DDBJ databases">
        <title>Genome sequence of the Bar-tailed Godwit (Limosa lapponica baueri).</title>
        <authorList>
            <person name="Lima N.C.B."/>
            <person name="Parody-Merino A.M."/>
            <person name="Battley P.F."/>
            <person name="Fidler A.E."/>
            <person name="Prosdocimi F."/>
        </authorList>
    </citation>
    <scope>NUCLEOTIDE SEQUENCE [LARGE SCALE GENOMIC DNA]</scope>
</reference>
<keyword evidence="3" id="KW-1185">Reference proteome</keyword>
<gene>
    <name evidence="2" type="ORF">llap_7178</name>
</gene>
<protein>
    <submittedName>
        <fullName evidence="2">Protein pxr1-like</fullName>
    </submittedName>
</protein>
<dbReference type="AlphaFoldDB" id="A0A2I0U924"/>
<reference evidence="3" key="1">
    <citation type="submission" date="2017-11" db="EMBL/GenBank/DDBJ databases">
        <authorList>
            <person name="Lima N.C."/>
            <person name="Parody-Merino A.M."/>
            <person name="Battley P.F."/>
            <person name="Fidler A.E."/>
            <person name="Prosdocimi F."/>
        </authorList>
    </citation>
    <scope>NUCLEOTIDE SEQUENCE [LARGE SCALE GENOMIC DNA]</scope>
</reference>
<evidence type="ECO:0000256" key="1">
    <source>
        <dbReference type="SAM" id="MobiDB-lite"/>
    </source>
</evidence>
<sequence length="137" mass="15091">MPASSKMDTLLAKVYPISNRGSTSLITYLRRKKTTVKLQLKRGVRIWERNNSTDTNISEEGGGGGVPGTRAEIPLQPVRVNGGADIHLQPVEDPTLEQFRKNCSLWEGLTLKKFVEDCLLWEGPHAGAGEECEESSP</sequence>
<accession>A0A2I0U924</accession>
<evidence type="ECO:0000313" key="3">
    <source>
        <dbReference type="Proteomes" id="UP000233556"/>
    </source>
</evidence>